<comment type="caution">
    <text evidence="11">The sequence shown here is derived from an EMBL/GenBank/DDBJ whole genome shotgun (WGS) entry which is preliminary data.</text>
</comment>
<dbReference type="Proteomes" id="UP000549617">
    <property type="component" value="Unassembled WGS sequence"/>
</dbReference>
<evidence type="ECO:0000259" key="9">
    <source>
        <dbReference type="Pfam" id="PF07662"/>
    </source>
</evidence>
<evidence type="ECO:0000256" key="4">
    <source>
        <dbReference type="ARBA" id="ARBA00022692"/>
    </source>
</evidence>
<evidence type="ECO:0000313" key="11">
    <source>
        <dbReference type="EMBL" id="MBB5685561.1"/>
    </source>
</evidence>
<dbReference type="EMBL" id="JACIJC010000002">
    <property type="protein sequence ID" value="MBB5685561.1"/>
    <property type="molecule type" value="Genomic_DNA"/>
</dbReference>
<evidence type="ECO:0000256" key="5">
    <source>
        <dbReference type="ARBA" id="ARBA00022989"/>
    </source>
</evidence>
<dbReference type="InterPro" id="IPR011642">
    <property type="entry name" value="Gate_dom"/>
</dbReference>
<evidence type="ECO:0000256" key="2">
    <source>
        <dbReference type="ARBA" id="ARBA00009033"/>
    </source>
</evidence>
<protein>
    <submittedName>
        <fullName evidence="11">CNT family concentrative nucleoside transporter</fullName>
    </submittedName>
</protein>
<feature type="transmembrane region" description="Helical" evidence="7">
    <location>
        <begin position="92"/>
        <end position="113"/>
    </location>
</feature>
<name>A0A7W9AHL4_9SPHN</name>
<evidence type="ECO:0000313" key="12">
    <source>
        <dbReference type="Proteomes" id="UP000549617"/>
    </source>
</evidence>
<feature type="transmembrane region" description="Helical" evidence="7">
    <location>
        <begin position="259"/>
        <end position="281"/>
    </location>
</feature>
<feature type="transmembrane region" description="Helical" evidence="7">
    <location>
        <begin position="6"/>
        <end position="23"/>
    </location>
</feature>
<feature type="domain" description="Nucleoside transporter/FeoB GTPase Gate" evidence="10">
    <location>
        <begin position="94"/>
        <end position="193"/>
    </location>
</feature>
<dbReference type="InterPro" id="IPR008276">
    <property type="entry name" value="C_nuclsd_transpt"/>
</dbReference>
<comment type="subcellular location">
    <subcellularLocation>
        <location evidence="1">Cell membrane</location>
        <topology evidence="1">Multi-pass membrane protein</topology>
    </subcellularLocation>
</comment>
<keyword evidence="3" id="KW-1003">Cell membrane</keyword>
<dbReference type="InterPro" id="IPR002668">
    <property type="entry name" value="CNT_N_dom"/>
</dbReference>
<dbReference type="PANTHER" id="PTHR10590">
    <property type="entry name" value="SODIUM/NUCLEOSIDE COTRANSPORTER"/>
    <property type="match status" value="1"/>
</dbReference>
<feature type="transmembrane region" description="Helical" evidence="7">
    <location>
        <begin position="349"/>
        <end position="372"/>
    </location>
</feature>
<feature type="transmembrane region" description="Helical" evidence="7">
    <location>
        <begin position="195"/>
        <end position="214"/>
    </location>
</feature>
<reference evidence="11 12" key="1">
    <citation type="submission" date="2020-08" db="EMBL/GenBank/DDBJ databases">
        <title>Genomic Encyclopedia of Type Strains, Phase IV (KMG-IV): sequencing the most valuable type-strain genomes for metagenomic binning, comparative biology and taxonomic classification.</title>
        <authorList>
            <person name="Goeker M."/>
        </authorList>
    </citation>
    <scope>NUCLEOTIDE SEQUENCE [LARGE SCALE GENOMIC DNA]</scope>
    <source>
        <strain evidence="11 12">DSM 25079</strain>
    </source>
</reference>
<evidence type="ECO:0000259" key="10">
    <source>
        <dbReference type="Pfam" id="PF07670"/>
    </source>
</evidence>
<dbReference type="Pfam" id="PF07662">
    <property type="entry name" value="Nucleos_tra2_C"/>
    <property type="match status" value="1"/>
</dbReference>
<organism evidence="11 12">
    <name type="scientific">Sphingobium boeckii</name>
    <dbReference type="NCBI Taxonomy" id="1082345"/>
    <lineage>
        <taxon>Bacteria</taxon>
        <taxon>Pseudomonadati</taxon>
        <taxon>Pseudomonadota</taxon>
        <taxon>Alphaproteobacteria</taxon>
        <taxon>Sphingomonadales</taxon>
        <taxon>Sphingomonadaceae</taxon>
        <taxon>Sphingobium</taxon>
    </lineage>
</organism>
<dbReference type="PANTHER" id="PTHR10590:SF4">
    <property type="entry name" value="SOLUTE CARRIER FAMILY 28 MEMBER 3"/>
    <property type="match status" value="1"/>
</dbReference>
<dbReference type="GO" id="GO:0005886">
    <property type="term" value="C:plasma membrane"/>
    <property type="evidence" value="ECO:0007669"/>
    <property type="project" value="UniProtKB-SubCell"/>
</dbReference>
<evidence type="ECO:0000256" key="7">
    <source>
        <dbReference type="SAM" id="Phobius"/>
    </source>
</evidence>
<dbReference type="Pfam" id="PF07670">
    <property type="entry name" value="Gate"/>
    <property type="match status" value="1"/>
</dbReference>
<proteinExistence type="inferred from homology"/>
<accession>A0A7W9AHL4</accession>
<dbReference type="GO" id="GO:0005337">
    <property type="term" value="F:nucleoside transmembrane transporter activity"/>
    <property type="evidence" value="ECO:0007669"/>
    <property type="project" value="InterPro"/>
</dbReference>
<sequence>MTKYLIGIAGILIILAIAVALSSNRRWIRLRVVGAAFALQVGIAALVLGTPWGQTIIGGMSQGVSNLLGYAKAGTDFIFGPIAGPAIGATSFAIAALPVIIFFASLISILYYLGIMQFIIKWVGGAIRLMTGITKIESLGAAANIFVGQSESPLVIRPYLASLTPSQLFTVMTVGMAGVAGTILGAYASMIGAQLLPYLLAASFMSAPGGILMAKIMMPDDPNMGEIEPIAIAEASHDEEKPANLIMAAAQGAQTGVKLAVAVGAMVLAFVALVALANGILSGMGAWFGYPELSFQMLLGWVFQPIMFMLNVPWNEAGIAGGLFGTKIVLNEFVAFIELGKLQPTLSPVTIAVVTFALCGFANFSSIAIQMAVTGNLAPNQRPIIAKLGLKALVAGSLSNLMSAALAGILLA</sequence>
<gene>
    <name evidence="11" type="ORF">FHS49_001569</name>
</gene>
<feature type="transmembrane region" description="Helical" evidence="7">
    <location>
        <begin position="293"/>
        <end position="312"/>
    </location>
</feature>
<keyword evidence="4 7" id="KW-0812">Transmembrane</keyword>
<dbReference type="RefSeq" id="WP_184016982.1">
    <property type="nucleotide sequence ID" value="NZ_JACIJC010000002.1"/>
</dbReference>
<feature type="transmembrane region" description="Helical" evidence="7">
    <location>
        <begin position="167"/>
        <end position="188"/>
    </location>
</feature>
<keyword evidence="6 7" id="KW-0472">Membrane</keyword>
<evidence type="ECO:0000256" key="1">
    <source>
        <dbReference type="ARBA" id="ARBA00004651"/>
    </source>
</evidence>
<evidence type="ECO:0000256" key="3">
    <source>
        <dbReference type="ARBA" id="ARBA00022475"/>
    </source>
</evidence>
<evidence type="ECO:0000256" key="6">
    <source>
        <dbReference type="ARBA" id="ARBA00023136"/>
    </source>
</evidence>
<feature type="domain" description="Concentrative nucleoside transporter C-terminal" evidence="9">
    <location>
        <begin position="198"/>
        <end position="408"/>
    </location>
</feature>
<dbReference type="GO" id="GO:0015293">
    <property type="term" value="F:symporter activity"/>
    <property type="evidence" value="ECO:0007669"/>
    <property type="project" value="TreeGrafter"/>
</dbReference>
<feature type="transmembrane region" description="Helical" evidence="7">
    <location>
        <begin position="392"/>
        <end position="411"/>
    </location>
</feature>
<dbReference type="Pfam" id="PF01773">
    <property type="entry name" value="Nucleos_tra2_N"/>
    <property type="match status" value="1"/>
</dbReference>
<feature type="transmembrane region" description="Helical" evidence="7">
    <location>
        <begin position="30"/>
        <end position="52"/>
    </location>
</feature>
<keyword evidence="5 7" id="KW-1133">Transmembrane helix</keyword>
<comment type="similarity">
    <text evidence="2">Belongs to the concentrative nucleoside transporter (CNT) (TC 2.A.41) family.</text>
</comment>
<keyword evidence="12" id="KW-1185">Reference proteome</keyword>
<feature type="domain" description="Concentrative nucleoside transporter N-terminal" evidence="8">
    <location>
        <begin position="9"/>
        <end position="81"/>
    </location>
</feature>
<dbReference type="InterPro" id="IPR011657">
    <property type="entry name" value="CNT_C_dom"/>
</dbReference>
<dbReference type="AlphaFoldDB" id="A0A7W9AHL4"/>
<evidence type="ECO:0000259" key="8">
    <source>
        <dbReference type="Pfam" id="PF01773"/>
    </source>
</evidence>